<reference evidence="3" key="1">
    <citation type="submission" date="2023-07" db="EMBL/GenBank/DDBJ databases">
        <title>Whole genome shotgun sequence of Streptomyces nojiriensis NBRC 13794.</title>
        <authorList>
            <person name="Komaki H."/>
            <person name="Tamura T."/>
        </authorList>
    </citation>
    <scope>NUCLEOTIDE SEQUENCE [LARGE SCALE GENOMIC DNA]</scope>
    <source>
        <strain evidence="3">NBRC 13794</strain>
    </source>
</reference>
<gene>
    <name evidence="2" type="ORF">Snoj_32680</name>
</gene>
<feature type="region of interest" description="Disordered" evidence="1">
    <location>
        <begin position="200"/>
        <end position="259"/>
    </location>
</feature>
<organism evidence="2 3">
    <name type="scientific">Streptomyces nojiriensis</name>
    <dbReference type="NCBI Taxonomy" id="66374"/>
    <lineage>
        <taxon>Bacteria</taxon>
        <taxon>Bacillati</taxon>
        <taxon>Actinomycetota</taxon>
        <taxon>Actinomycetes</taxon>
        <taxon>Kitasatosporales</taxon>
        <taxon>Streptomycetaceae</taxon>
        <taxon>Streptomyces</taxon>
    </lineage>
</organism>
<accession>A0ABQ3SMI2</accession>
<feature type="compositionally biased region" description="Basic and acidic residues" evidence="1">
    <location>
        <begin position="202"/>
        <end position="219"/>
    </location>
</feature>
<evidence type="ECO:0000313" key="3">
    <source>
        <dbReference type="Proteomes" id="UP000613974"/>
    </source>
</evidence>
<feature type="compositionally biased region" description="Low complexity" evidence="1">
    <location>
        <begin position="220"/>
        <end position="233"/>
    </location>
</feature>
<proteinExistence type="predicted"/>
<dbReference type="EMBL" id="BNEC01000005">
    <property type="protein sequence ID" value="GHI69350.1"/>
    <property type="molecule type" value="Genomic_DNA"/>
</dbReference>
<name>A0ABQ3SMI2_9ACTN</name>
<keyword evidence="3" id="KW-1185">Reference proteome</keyword>
<protein>
    <submittedName>
        <fullName evidence="2">Uncharacterized protein</fullName>
    </submittedName>
</protein>
<sequence>MSGAYTLYVNLMANTGGLTSGLRGAAGQLRTFDSGLAGVGTRLGSVRTATEALTRAQAAASAEAIRSQARVTQAAERAAAAQQVVTRAHRAQALAASLATRAQEAHTAATIAGERAARAQALAQTMASRAQATAGAGAAAAARTAAAAQVAADRAAQGGGVHPLIFAGNLVLQGMSGLVGPDGANRGFGGLMAATRAVGTDYEGRKRSHDDDGPADRSDGVGPAARPPQGRAPCPAPGEPVLTGVPAGPVRRHTRARAR</sequence>
<dbReference type="Proteomes" id="UP000613974">
    <property type="component" value="Unassembled WGS sequence"/>
</dbReference>
<feature type="compositionally biased region" description="Basic residues" evidence="1">
    <location>
        <begin position="250"/>
        <end position="259"/>
    </location>
</feature>
<evidence type="ECO:0000313" key="2">
    <source>
        <dbReference type="EMBL" id="GHI69350.1"/>
    </source>
</evidence>
<evidence type="ECO:0000256" key="1">
    <source>
        <dbReference type="SAM" id="MobiDB-lite"/>
    </source>
</evidence>
<comment type="caution">
    <text evidence="2">The sequence shown here is derived from an EMBL/GenBank/DDBJ whole genome shotgun (WGS) entry which is preliminary data.</text>
</comment>